<gene>
    <name evidence="8" type="ORF">E2605_13105</name>
</gene>
<dbReference type="Gene3D" id="1.25.40.390">
    <property type="match status" value="1"/>
</dbReference>
<sequence length="551" mass="62301">MKLSKLYKKIFLLSGICLFLSGCNLDEDPRDQMPGGSYSSPKQAEQAVIGAYSNLRNWANNIYLHMSECRSDNTWVDPVPNGLREYSEIGTFRADFTLSTFNGTWADLYKVVNASNLVIESLPNITFPKDETNPVKLKDQLEGEVHFLRGWAYFELARLFGNVPLIDRTMSPVETKTVKQSTAAELYEKIIIPDLKLAESKLPVAEKMITSSYATATSQGRADQIAAKAMLARVYMTMAGFPLKDVSAEALAETKLKEVLDYADGNGKYWAPTAEEWQKQWLTEYNNKYSIFAIQYRSGGTGNSAIFNFSPALPPSYTSIRIYGNSIFVEKSLKYEFDKVYSNGARDIRGDGATVLDGFDAEPNFPAYSNTKETLEVPGVGEVEVYTKSFFYKYLNSLRKRQSLGYTGNFESEMKDYNDWAVNYPVIRIEDIMLMYAEVLLNKHGDISGAMSYVNKIRQRAGCDAVTAATATDAMKAVKQERRIEFAGEGIRWFDMIRYGEWEKNIKDKLSRYNNPVGTSESYIKPGRYLYPIPQTEMIGFPGLYNQNADY</sequence>
<keyword evidence="9" id="KW-1185">Reference proteome</keyword>
<feature type="domain" description="RagB/SusD" evidence="6">
    <location>
        <begin position="343"/>
        <end position="551"/>
    </location>
</feature>
<dbReference type="GO" id="GO:0009279">
    <property type="term" value="C:cell outer membrane"/>
    <property type="evidence" value="ECO:0007669"/>
    <property type="project" value="UniProtKB-SubCell"/>
</dbReference>
<evidence type="ECO:0000256" key="5">
    <source>
        <dbReference type="ARBA" id="ARBA00023237"/>
    </source>
</evidence>
<accession>A0A4Y8KZN9</accession>
<dbReference type="SUPFAM" id="SSF48452">
    <property type="entry name" value="TPR-like"/>
    <property type="match status" value="1"/>
</dbReference>
<evidence type="ECO:0000256" key="2">
    <source>
        <dbReference type="ARBA" id="ARBA00006275"/>
    </source>
</evidence>
<dbReference type="OrthoDB" id="5694214at2"/>
<comment type="similarity">
    <text evidence="2">Belongs to the SusD family.</text>
</comment>
<dbReference type="PROSITE" id="PS51257">
    <property type="entry name" value="PROKAR_LIPOPROTEIN"/>
    <property type="match status" value="1"/>
</dbReference>
<dbReference type="Pfam" id="PF14322">
    <property type="entry name" value="SusD-like_3"/>
    <property type="match status" value="1"/>
</dbReference>
<dbReference type="STRING" id="1121485.GCA_000426485_01445"/>
<name>A0A4Y8KZN9_9BACT</name>
<protein>
    <submittedName>
        <fullName evidence="8">RagB/SusD family nutrient uptake outer membrane protein</fullName>
    </submittedName>
</protein>
<proteinExistence type="inferred from homology"/>
<evidence type="ECO:0000259" key="7">
    <source>
        <dbReference type="Pfam" id="PF14322"/>
    </source>
</evidence>
<evidence type="ECO:0000259" key="6">
    <source>
        <dbReference type="Pfam" id="PF07980"/>
    </source>
</evidence>
<comment type="caution">
    <text evidence="8">The sequence shown here is derived from an EMBL/GenBank/DDBJ whole genome shotgun (WGS) entry which is preliminary data.</text>
</comment>
<dbReference type="AlphaFoldDB" id="A0A4Y8KZN9"/>
<evidence type="ECO:0000313" key="9">
    <source>
        <dbReference type="Proteomes" id="UP000297861"/>
    </source>
</evidence>
<dbReference type="InterPro" id="IPR012944">
    <property type="entry name" value="SusD_RagB_dom"/>
</dbReference>
<feature type="domain" description="SusD-like N-terminal" evidence="7">
    <location>
        <begin position="98"/>
        <end position="236"/>
    </location>
</feature>
<keyword evidence="5" id="KW-0998">Cell outer membrane</keyword>
<reference evidence="8 9" key="1">
    <citation type="submission" date="2019-03" db="EMBL/GenBank/DDBJ databases">
        <title>San Antonio Military Medical Center submission to MRSN (WRAIR), pending publication.</title>
        <authorList>
            <person name="Blyth D.M."/>
            <person name="Mccarthy S.L."/>
            <person name="Schall S.E."/>
            <person name="Stam J.A."/>
            <person name="Ong A.C."/>
            <person name="Mcgann P.T."/>
        </authorList>
    </citation>
    <scope>NUCLEOTIDE SEQUENCE [LARGE SCALE GENOMIC DNA]</scope>
    <source>
        <strain evidence="8 9">MRSN571793</strain>
    </source>
</reference>
<keyword evidence="4" id="KW-0472">Membrane</keyword>
<dbReference type="Proteomes" id="UP000297861">
    <property type="component" value="Unassembled WGS sequence"/>
</dbReference>
<dbReference type="InterPro" id="IPR033985">
    <property type="entry name" value="SusD-like_N"/>
</dbReference>
<keyword evidence="3" id="KW-0732">Signal</keyword>
<evidence type="ECO:0000256" key="3">
    <source>
        <dbReference type="ARBA" id="ARBA00022729"/>
    </source>
</evidence>
<organism evidence="8 9">
    <name type="scientific">Dysgonomonas capnocytophagoides</name>
    <dbReference type="NCBI Taxonomy" id="45254"/>
    <lineage>
        <taxon>Bacteria</taxon>
        <taxon>Pseudomonadati</taxon>
        <taxon>Bacteroidota</taxon>
        <taxon>Bacteroidia</taxon>
        <taxon>Bacteroidales</taxon>
        <taxon>Dysgonomonadaceae</taxon>
        <taxon>Dysgonomonas</taxon>
    </lineage>
</organism>
<evidence type="ECO:0000313" key="8">
    <source>
        <dbReference type="EMBL" id="TFD95352.1"/>
    </source>
</evidence>
<evidence type="ECO:0000256" key="4">
    <source>
        <dbReference type="ARBA" id="ARBA00023136"/>
    </source>
</evidence>
<dbReference type="InterPro" id="IPR011990">
    <property type="entry name" value="TPR-like_helical_dom_sf"/>
</dbReference>
<evidence type="ECO:0000256" key="1">
    <source>
        <dbReference type="ARBA" id="ARBA00004442"/>
    </source>
</evidence>
<comment type="subcellular location">
    <subcellularLocation>
        <location evidence="1">Cell outer membrane</location>
    </subcellularLocation>
</comment>
<dbReference type="Pfam" id="PF07980">
    <property type="entry name" value="SusD_RagB"/>
    <property type="match status" value="1"/>
</dbReference>
<dbReference type="EMBL" id="SOML01000008">
    <property type="protein sequence ID" value="TFD95352.1"/>
    <property type="molecule type" value="Genomic_DNA"/>
</dbReference>
<dbReference type="RefSeq" id="WP_134436758.1">
    <property type="nucleotide sequence ID" value="NZ_AP028867.1"/>
</dbReference>